<evidence type="ECO:0000313" key="1">
    <source>
        <dbReference type="EMBL" id="KKL52138.1"/>
    </source>
</evidence>
<gene>
    <name evidence="1" type="ORF">LCGC14_2288480</name>
</gene>
<accession>A0A0F9CRS9</accession>
<feature type="non-terminal residue" evidence="1">
    <location>
        <position position="86"/>
    </location>
</feature>
<reference evidence="1" key="1">
    <citation type="journal article" date="2015" name="Nature">
        <title>Complex archaea that bridge the gap between prokaryotes and eukaryotes.</title>
        <authorList>
            <person name="Spang A."/>
            <person name="Saw J.H."/>
            <person name="Jorgensen S.L."/>
            <person name="Zaremba-Niedzwiedzka K."/>
            <person name="Martijn J."/>
            <person name="Lind A.E."/>
            <person name="van Eijk R."/>
            <person name="Schleper C."/>
            <person name="Guy L."/>
            <person name="Ettema T.J."/>
        </authorList>
    </citation>
    <scope>NUCLEOTIDE SEQUENCE</scope>
</reference>
<dbReference type="EMBL" id="LAZR01031997">
    <property type="protein sequence ID" value="KKL52138.1"/>
    <property type="molecule type" value="Genomic_DNA"/>
</dbReference>
<protein>
    <submittedName>
        <fullName evidence="1">Uncharacterized protein</fullName>
    </submittedName>
</protein>
<dbReference type="AlphaFoldDB" id="A0A0F9CRS9"/>
<proteinExistence type="predicted"/>
<comment type="caution">
    <text evidence="1">The sequence shown here is derived from an EMBL/GenBank/DDBJ whole genome shotgun (WGS) entry which is preliminary data.</text>
</comment>
<sequence>MGGRGRHCLPEHLRDKRHSDWLWPFSYISRGWNAFCGEGPGVWGNAIRNMETEADDILVFRPIPKPGNSVWIWRDKDESLRPYYAR</sequence>
<organism evidence="1">
    <name type="scientific">marine sediment metagenome</name>
    <dbReference type="NCBI Taxonomy" id="412755"/>
    <lineage>
        <taxon>unclassified sequences</taxon>
        <taxon>metagenomes</taxon>
        <taxon>ecological metagenomes</taxon>
    </lineage>
</organism>
<name>A0A0F9CRS9_9ZZZZ</name>